<evidence type="ECO:0000256" key="2">
    <source>
        <dbReference type="ARBA" id="ARBA00022741"/>
    </source>
</evidence>
<dbReference type="CDD" id="cd14014">
    <property type="entry name" value="STKc_PknB_like"/>
    <property type="match status" value="1"/>
</dbReference>
<organism evidence="8 9">
    <name type="scientific">Sorangium cellulosum</name>
    <name type="common">Polyangium cellulosum</name>
    <dbReference type="NCBI Taxonomy" id="56"/>
    <lineage>
        <taxon>Bacteria</taxon>
        <taxon>Pseudomonadati</taxon>
        <taxon>Myxococcota</taxon>
        <taxon>Polyangia</taxon>
        <taxon>Polyangiales</taxon>
        <taxon>Polyangiaceae</taxon>
        <taxon>Sorangium</taxon>
    </lineage>
</organism>
<dbReference type="PANTHER" id="PTHR43289">
    <property type="entry name" value="MITOGEN-ACTIVATED PROTEIN KINASE KINASE KINASE 20-RELATED"/>
    <property type="match status" value="1"/>
</dbReference>
<keyword evidence="2 5" id="KW-0547">Nucleotide-binding</keyword>
<dbReference type="PANTHER" id="PTHR43289:SF6">
    <property type="entry name" value="SERINE_THREONINE-PROTEIN KINASE NEKL-3"/>
    <property type="match status" value="1"/>
</dbReference>
<evidence type="ECO:0000256" key="5">
    <source>
        <dbReference type="PROSITE-ProRule" id="PRU10141"/>
    </source>
</evidence>
<dbReference type="PROSITE" id="PS50011">
    <property type="entry name" value="PROTEIN_KINASE_DOM"/>
    <property type="match status" value="1"/>
</dbReference>
<dbReference type="EMBL" id="CP012670">
    <property type="protein sequence ID" value="AUX21954.1"/>
    <property type="molecule type" value="Genomic_DNA"/>
</dbReference>
<evidence type="ECO:0000256" key="6">
    <source>
        <dbReference type="SAM" id="MobiDB-lite"/>
    </source>
</evidence>
<sequence length="421" mass="44493">MDTRGTDSTTTPHGASMDPASNRSRPATTGGRASQRAHRSPRSPRRSAGHRPPFEPVDIRTPGRLPRPSGSVWLPGAEVATLEAASDTAPAPVSAPPATLRTGLAGPRAGAVSAPEPASDTARGRYAPGDVLARRYRLVELLGEGSMGAVWKARNLALELDVAIKLIRRECIVPEAASRLLREAQATARVSHRAAVRIFDLSVTDAGEPFVVMELLQGRSLAQALAASGPMSPVSGVQLLLPVIGALSAAHAAGVVHRDVKPANIVLVRDGRRTVPKLIDFGIAFTATRARGEGARDALVGSPAYMAPEQVRGGQEADARADVWSVCVVLYEIVSGRRPFGGPGSVSIVHDVLRADPPRLEVFEAYPRLWEIIEQGLAKSPEERFPTMAALGRALALWAIASGVGHDVMGASLIDYWLPDA</sequence>
<feature type="compositionally biased region" description="Basic residues" evidence="6">
    <location>
        <begin position="35"/>
        <end position="49"/>
    </location>
</feature>
<proteinExistence type="predicted"/>
<dbReference type="SUPFAM" id="SSF56112">
    <property type="entry name" value="Protein kinase-like (PK-like)"/>
    <property type="match status" value="1"/>
</dbReference>
<gene>
    <name evidence="8" type="ORF">SOCEGT47_024520</name>
</gene>
<dbReference type="PROSITE" id="PS00108">
    <property type="entry name" value="PROTEIN_KINASE_ST"/>
    <property type="match status" value="1"/>
</dbReference>
<feature type="region of interest" description="Disordered" evidence="6">
    <location>
        <begin position="1"/>
        <end position="72"/>
    </location>
</feature>
<dbReference type="InterPro" id="IPR000719">
    <property type="entry name" value="Prot_kinase_dom"/>
</dbReference>
<dbReference type="Gene3D" id="3.30.200.20">
    <property type="entry name" value="Phosphorylase Kinase, domain 1"/>
    <property type="match status" value="1"/>
</dbReference>
<evidence type="ECO:0000259" key="7">
    <source>
        <dbReference type="PROSITE" id="PS50011"/>
    </source>
</evidence>
<dbReference type="Pfam" id="PF00069">
    <property type="entry name" value="Pkinase"/>
    <property type="match status" value="1"/>
</dbReference>
<feature type="binding site" evidence="5">
    <location>
        <position position="165"/>
    </location>
    <ligand>
        <name>ATP</name>
        <dbReference type="ChEBI" id="CHEBI:30616"/>
    </ligand>
</feature>
<feature type="domain" description="Protein kinase" evidence="7">
    <location>
        <begin position="136"/>
        <end position="409"/>
    </location>
</feature>
<keyword evidence="4 5" id="KW-0067">ATP-binding</keyword>
<dbReference type="AlphaFoldDB" id="A0A4P2PYL8"/>
<dbReference type="PROSITE" id="PS00107">
    <property type="entry name" value="PROTEIN_KINASE_ATP"/>
    <property type="match status" value="1"/>
</dbReference>
<dbReference type="InterPro" id="IPR017441">
    <property type="entry name" value="Protein_kinase_ATP_BS"/>
</dbReference>
<evidence type="ECO:0000256" key="3">
    <source>
        <dbReference type="ARBA" id="ARBA00022777"/>
    </source>
</evidence>
<evidence type="ECO:0000256" key="4">
    <source>
        <dbReference type="ARBA" id="ARBA00022840"/>
    </source>
</evidence>
<accession>A0A4P2PYL8</accession>
<feature type="compositionally biased region" description="Low complexity" evidence="6">
    <location>
        <begin position="85"/>
        <end position="99"/>
    </location>
</feature>
<keyword evidence="3" id="KW-0418">Kinase</keyword>
<evidence type="ECO:0000313" key="9">
    <source>
        <dbReference type="Proteomes" id="UP000295781"/>
    </source>
</evidence>
<dbReference type="Proteomes" id="UP000295781">
    <property type="component" value="Chromosome"/>
</dbReference>
<reference evidence="8 9" key="1">
    <citation type="submission" date="2015-09" db="EMBL/GenBank/DDBJ databases">
        <title>Sorangium comparison.</title>
        <authorList>
            <person name="Zaburannyi N."/>
            <person name="Bunk B."/>
            <person name="Overmann J."/>
            <person name="Mueller R."/>
        </authorList>
    </citation>
    <scope>NUCLEOTIDE SEQUENCE [LARGE SCALE GENOMIC DNA]</scope>
    <source>
        <strain evidence="8 9">So ceGT47</strain>
    </source>
</reference>
<dbReference type="GO" id="GO:0005524">
    <property type="term" value="F:ATP binding"/>
    <property type="evidence" value="ECO:0007669"/>
    <property type="project" value="UniProtKB-UniRule"/>
</dbReference>
<evidence type="ECO:0000313" key="8">
    <source>
        <dbReference type="EMBL" id="AUX21954.1"/>
    </source>
</evidence>
<keyword evidence="1" id="KW-0808">Transferase</keyword>
<protein>
    <recommendedName>
        <fullName evidence="7">Protein kinase domain-containing protein</fullName>
    </recommendedName>
</protein>
<feature type="compositionally biased region" description="Polar residues" evidence="6">
    <location>
        <begin position="1"/>
        <end position="27"/>
    </location>
</feature>
<dbReference type="Gene3D" id="1.10.510.10">
    <property type="entry name" value="Transferase(Phosphotransferase) domain 1"/>
    <property type="match status" value="1"/>
</dbReference>
<dbReference type="SMART" id="SM00220">
    <property type="entry name" value="S_TKc"/>
    <property type="match status" value="1"/>
</dbReference>
<evidence type="ECO:0000256" key="1">
    <source>
        <dbReference type="ARBA" id="ARBA00022679"/>
    </source>
</evidence>
<feature type="region of interest" description="Disordered" evidence="6">
    <location>
        <begin position="85"/>
        <end position="125"/>
    </location>
</feature>
<name>A0A4P2PYL8_SORCE</name>
<dbReference type="GO" id="GO:0004674">
    <property type="term" value="F:protein serine/threonine kinase activity"/>
    <property type="evidence" value="ECO:0007669"/>
    <property type="project" value="TreeGrafter"/>
</dbReference>
<dbReference type="InterPro" id="IPR011009">
    <property type="entry name" value="Kinase-like_dom_sf"/>
</dbReference>
<dbReference type="InterPro" id="IPR008271">
    <property type="entry name" value="Ser/Thr_kinase_AS"/>
</dbReference>